<dbReference type="AlphaFoldDB" id="A0A4R8VBV1"/>
<dbReference type="Proteomes" id="UP000298488">
    <property type="component" value="Unassembled WGS sequence"/>
</dbReference>
<gene>
    <name evidence="2" type="ORF">E3N84_07365</name>
</gene>
<keyword evidence="1" id="KW-0233">DNA recombination</keyword>
<dbReference type="Gene3D" id="1.10.443.10">
    <property type="entry name" value="Intergrase catalytic core"/>
    <property type="match status" value="1"/>
</dbReference>
<comment type="caution">
    <text evidence="2">The sequence shown here is derived from an EMBL/GenBank/DDBJ whole genome shotgun (WGS) entry which is preliminary data.</text>
</comment>
<dbReference type="EMBL" id="SOFI01000003">
    <property type="protein sequence ID" value="TFB79876.1"/>
    <property type="molecule type" value="Genomic_DNA"/>
</dbReference>
<dbReference type="GO" id="GO:0015074">
    <property type="term" value="P:DNA integration"/>
    <property type="evidence" value="ECO:0007669"/>
    <property type="project" value="InterPro"/>
</dbReference>
<reference evidence="2 3" key="1">
    <citation type="submission" date="2019-03" db="EMBL/GenBank/DDBJ databases">
        <title>Genomics of glacier-inhabiting Cryobacterium strains.</title>
        <authorList>
            <person name="Liu Q."/>
            <person name="Xin Y.-H."/>
        </authorList>
    </citation>
    <scope>NUCLEOTIDE SEQUENCE [LARGE SCALE GENOMIC DNA]</scope>
    <source>
        <strain evidence="2 3">CGMCC 1.10440</strain>
    </source>
</reference>
<evidence type="ECO:0000313" key="2">
    <source>
        <dbReference type="EMBL" id="TFB79876.1"/>
    </source>
</evidence>
<dbReference type="InterPro" id="IPR013762">
    <property type="entry name" value="Integrase-like_cat_sf"/>
</dbReference>
<evidence type="ECO:0000256" key="1">
    <source>
        <dbReference type="ARBA" id="ARBA00023172"/>
    </source>
</evidence>
<name>A0A4R8VBV1_9MICO</name>
<keyword evidence="3" id="KW-1185">Reference proteome</keyword>
<evidence type="ECO:0000313" key="3">
    <source>
        <dbReference type="Proteomes" id="UP000298488"/>
    </source>
</evidence>
<accession>A0A4R8VBV1</accession>
<dbReference type="GO" id="GO:0003677">
    <property type="term" value="F:DNA binding"/>
    <property type="evidence" value="ECO:0007669"/>
    <property type="project" value="InterPro"/>
</dbReference>
<dbReference type="InterPro" id="IPR011010">
    <property type="entry name" value="DNA_brk_join_enz"/>
</dbReference>
<sequence>MSRLEPNVSGELDTGYSNNHHGLVARAIERYTPVMSSDHWAAIGGFVKEAVRSFNPKTVSVARAYLAAASTFVHWTWQTAGLDIDAGVFTHHNVARFVNQVMSSKSDWYQYHTAQRLNRLVTHLTGRKTSQLDGPDSRAAHPYSQEELLEFRSSAVRRSNAARRGNARVLLGLGAGAGLSAAEIALAKVGDVRAEARDLQVNVRGRHPRLVPVRLEWQETLRLGLNDRTEDDWAFAGYRIPQYPARVIHQFHLDDRTESTPQPTRLRATWLVQLLQTGAPINVVLNLAGLAEAVSLSPYIKALPPTSPGDYRDTITGRVVRP</sequence>
<protein>
    <submittedName>
        <fullName evidence="2">Uncharacterized protein</fullName>
    </submittedName>
</protein>
<organism evidence="2 3">
    <name type="scientific">Terrimesophilobacter mesophilus</name>
    <dbReference type="NCBI Taxonomy" id="433647"/>
    <lineage>
        <taxon>Bacteria</taxon>
        <taxon>Bacillati</taxon>
        <taxon>Actinomycetota</taxon>
        <taxon>Actinomycetes</taxon>
        <taxon>Micrococcales</taxon>
        <taxon>Microbacteriaceae</taxon>
        <taxon>Terrimesophilobacter</taxon>
    </lineage>
</organism>
<dbReference type="GO" id="GO:0006310">
    <property type="term" value="P:DNA recombination"/>
    <property type="evidence" value="ECO:0007669"/>
    <property type="project" value="UniProtKB-KW"/>
</dbReference>
<dbReference type="SUPFAM" id="SSF56349">
    <property type="entry name" value="DNA breaking-rejoining enzymes"/>
    <property type="match status" value="1"/>
</dbReference>
<dbReference type="OrthoDB" id="5119524at2"/>
<proteinExistence type="predicted"/>